<comment type="cofactor">
    <cofactor evidence="1">
        <name>pantetheine 4'-phosphate</name>
        <dbReference type="ChEBI" id="CHEBI:47942"/>
    </cofactor>
</comment>
<dbReference type="PROSITE" id="PS50075">
    <property type="entry name" value="CARRIER"/>
    <property type="match status" value="1"/>
</dbReference>
<evidence type="ECO:0000256" key="7">
    <source>
        <dbReference type="ARBA" id="ARBA00023268"/>
    </source>
</evidence>
<dbReference type="Pfam" id="PF08990">
    <property type="entry name" value="Docking"/>
    <property type="match status" value="1"/>
</dbReference>
<dbReference type="SUPFAM" id="SSF52151">
    <property type="entry name" value="FabD/lysophospholipase-like"/>
    <property type="match status" value="1"/>
</dbReference>
<reference evidence="14 15" key="1">
    <citation type="submission" date="2023-06" db="EMBL/GenBank/DDBJ databases">
        <authorList>
            <person name="Oyuntsetseg B."/>
            <person name="Kim S.B."/>
        </authorList>
    </citation>
    <scope>NUCLEOTIDE SEQUENCE [LARGE SCALE GENOMIC DNA]</scope>
    <source>
        <strain evidence="14 15">2-2</strain>
    </source>
</reference>
<dbReference type="InterPro" id="IPR032821">
    <property type="entry name" value="PKS_assoc"/>
</dbReference>
<dbReference type="PROSITE" id="PS52019">
    <property type="entry name" value="PKS_MFAS_DH"/>
    <property type="match status" value="1"/>
</dbReference>
<dbReference type="Gene3D" id="3.40.50.720">
    <property type="entry name" value="NAD(P)-binding Rossmann-like Domain"/>
    <property type="match status" value="1"/>
</dbReference>
<dbReference type="PANTHER" id="PTHR43775">
    <property type="entry name" value="FATTY ACID SYNTHASE"/>
    <property type="match status" value="1"/>
</dbReference>
<keyword evidence="10" id="KW-0175">Coiled coil</keyword>
<evidence type="ECO:0000256" key="5">
    <source>
        <dbReference type="ARBA" id="ARBA00022679"/>
    </source>
</evidence>
<dbReference type="SMART" id="SM01294">
    <property type="entry name" value="PKS_PP_betabranch"/>
    <property type="match status" value="1"/>
</dbReference>
<dbReference type="SMART" id="SM00823">
    <property type="entry name" value="PKS_PP"/>
    <property type="match status" value="1"/>
</dbReference>
<evidence type="ECO:0000256" key="4">
    <source>
        <dbReference type="ARBA" id="ARBA00022553"/>
    </source>
</evidence>
<feature type="domain" description="Ketosynthase family 3 (KS3)" evidence="12">
    <location>
        <begin position="31"/>
        <end position="456"/>
    </location>
</feature>
<dbReference type="SUPFAM" id="SSF51735">
    <property type="entry name" value="NAD(P)-binding Rossmann-fold domains"/>
    <property type="match status" value="2"/>
</dbReference>
<dbReference type="SUPFAM" id="SSF47336">
    <property type="entry name" value="ACP-like"/>
    <property type="match status" value="1"/>
</dbReference>
<dbReference type="Pfam" id="PF14765">
    <property type="entry name" value="PS-DH"/>
    <property type="match status" value="1"/>
</dbReference>
<dbReference type="InterPro" id="IPR014031">
    <property type="entry name" value="Ketoacyl_synth_C"/>
</dbReference>
<dbReference type="SMART" id="SM00827">
    <property type="entry name" value="PKS_AT"/>
    <property type="match status" value="1"/>
</dbReference>
<dbReference type="InterPro" id="IPR001227">
    <property type="entry name" value="Ac_transferase_dom_sf"/>
</dbReference>
<dbReference type="InterPro" id="IPR049551">
    <property type="entry name" value="PKS_DH_C"/>
</dbReference>
<dbReference type="InterPro" id="IPR055123">
    <property type="entry name" value="SpnB-like_Rossmann"/>
</dbReference>
<dbReference type="EMBL" id="CP127173">
    <property type="protein sequence ID" value="WIV58080.1"/>
    <property type="molecule type" value="Genomic_DNA"/>
</dbReference>
<dbReference type="InterPro" id="IPR016035">
    <property type="entry name" value="Acyl_Trfase/lysoPLipase"/>
</dbReference>
<feature type="active site" description="Proton acceptor; for dehydratase activity" evidence="9">
    <location>
        <position position="938"/>
    </location>
</feature>
<dbReference type="Pfam" id="PF00550">
    <property type="entry name" value="PP-binding"/>
    <property type="match status" value="1"/>
</dbReference>
<dbReference type="InterPro" id="IPR016036">
    <property type="entry name" value="Malonyl_transacylase_ACP-bd"/>
</dbReference>
<dbReference type="PANTHER" id="PTHR43775:SF51">
    <property type="entry name" value="INACTIVE PHENOLPHTHIOCEROL SYNTHESIS POLYKETIDE SYNTHASE TYPE I PKS1-RELATED"/>
    <property type="match status" value="1"/>
</dbReference>
<dbReference type="Pfam" id="PF21089">
    <property type="entry name" value="PKS_DH_N"/>
    <property type="match status" value="1"/>
</dbReference>
<evidence type="ECO:0000313" key="14">
    <source>
        <dbReference type="EMBL" id="WIV58080.1"/>
    </source>
</evidence>
<dbReference type="InterPro" id="IPR036291">
    <property type="entry name" value="NAD(P)-bd_dom_sf"/>
</dbReference>
<feature type="region of interest" description="C-terminal hotdog fold" evidence="9">
    <location>
        <begin position="1035"/>
        <end position="1173"/>
    </location>
</feature>
<sequence>MANVEKLREYLKLVTADLKQTRQRVRELEDHDPIAVVGMGCRYPGGVHGPDQLWRLVADEVDAISGFPTDRGWDHDAIFDPRPAKPGKTYVRHGGYLAGADRFDAEFFGISPREAVVMDPQQRQLLEVSWEAIEHAGIDPRALRGSRTGVFIGGWSDDYTAAARGISEEYEGYLFTGSAASVLSGRVAYTFGLEGPAVTVDTACSSSLVSLHLAGRALRNGECTLALAGGVTIMSTPQGQIEISQQRALAPDGRCKAFGDGADGFGASEGVGVVVLERLSDARRHGHEVLAVVRGTATNQDGASSGLSAPNGPSQQRVILAALQDARLSPADVDVVEAHGTGTALGDPIEADALIAVYGKDRTPERPLWLGSLKSNIGHSAAAAGVGGVIKMVQALRAGVMPKTLHAETPSSKIEWDGGGVELLQESRPWESDGPRRAGVSSFGISGTNAHVILEQAPAVVSEKQCSNTVIHSRPAAVPVVLSGRTPEALRDQAARLREHVLAHPELPLADLGFSLLGRTAFAHRGAVVAADRDELLAGLADLPLTGSGSGGPSRVLMVFPGQGSQWVHMGLELAVLEPVFARRLRECDAALSEFVGWSVFDKLADEEALGQVDVVQPLLWAVMVSLAALWRSYGVEPAGVVGHSQGEIAAATVSGALSLQDGARVVALRAKALRALEGLGGMASIRVSAEEAAELIGDKLAIAAVNGPSQVIVSGDVSALDELAERCESYRRIDVSYASHHPQVGQLADVILEDLEPVSPESTNIPFFSTVSGEAIDTATLTGEYWLENLRSQVKFFPTVVAALERGFTHVLEVSPHPVLGGPLEEAARGIPVLSTLRRDTAQKRFRTALAELHVTHGHVDWAPLFAGAKRVPLPTYAFQHQRYWLEPRPGTRDVATLGLRPAEHGLLGAVLHASDTGAVYLSGRLSLAAQPWLADHALGGTAVLAGSAMLEMAAHTGERLGFPRVEELTHQAPLVLPPTGAVTVQVTVHDRAFTLASRAEDDDEWVVNATGLLAPAVPEGGDAELAVWPPRDAEPLSLEDFYERMADVGVHAGPAFQCVNAAWRRGDDVFTELALPGDLHREAGSYVLHPALLDGALQGAWFGVLGDPGQGRGPFSWSGVSLRRPAGTTLRARIRAAGPDALSVLVSDETGAEVAAVRSLVMRPVGDDVAPVEPPLRVDWVDHPEIAHPTTSATFALLGADELKLGDAVDAERYADIAALAAGPAPEYVFLTLPPKPSANLAEQARAATTTMLKTAQDWLAEPNLRHSRLVVVTSGAVRVGDQDDIDLAHVPVWGLLRSAQAEYPERFVLADTDGTAESTAALAGTLLAGENQFALRRGHASVPRLTRISPHQQGETPKWDRGTVLVTGGLKGVGSLVAKHLAATHGVRRLLLLGRRGADTPGAADLVAELAELGADAQVRACDGADRDALSAVLAEIPAEHPLTAVVHSAGVFDDGLLPDLTPGQVERVFAPKVDMALNLHELTAEADLAAFVLFSSFAGTFGGAGQGPYAAANLFLDAFAAHRVAQGLPATALAWGLWEERSGMAGALGDAQLQRLEGGGLVPMTAEHGTALFDAACASGETALVPVPFDRARLRADAKAGALPAILSGLVPAPARGNEPRTVDSARFRAELAALSTEDREKRLLDLVRTTAASVLGHAGPAAVGADRAFGALGIDSLTALELRNRLTAATGLQLPAALVFDYPNPRAVAGFLAGELGEPEAPAAVPLLAELDRLEAALAALTPDSLAALVPDETALARITSRVQALRPRWDEVRGVTAAPLEAATDDDLLDLLGDRFGTA</sequence>
<keyword evidence="8" id="KW-0012">Acyltransferase</keyword>
<evidence type="ECO:0000256" key="10">
    <source>
        <dbReference type="SAM" id="Coils"/>
    </source>
</evidence>
<dbReference type="InterPro" id="IPR013968">
    <property type="entry name" value="PKS_KR"/>
</dbReference>
<dbReference type="CDD" id="cd08956">
    <property type="entry name" value="KR_3_FAS_SDR_x"/>
    <property type="match status" value="1"/>
</dbReference>
<dbReference type="InterPro" id="IPR020841">
    <property type="entry name" value="PKS_Beta-ketoAc_synthase_dom"/>
</dbReference>
<dbReference type="InterPro" id="IPR050091">
    <property type="entry name" value="PKS_NRPS_Biosynth_Enz"/>
</dbReference>
<dbReference type="PROSITE" id="PS52004">
    <property type="entry name" value="KS3_2"/>
    <property type="match status" value="1"/>
</dbReference>
<keyword evidence="6" id="KW-0045">Antibiotic biosynthesis</keyword>
<dbReference type="InterPro" id="IPR042104">
    <property type="entry name" value="PKS_dehydratase_sf"/>
</dbReference>
<keyword evidence="5" id="KW-0808">Transferase</keyword>
<evidence type="ECO:0000256" key="2">
    <source>
        <dbReference type="ARBA" id="ARBA00004792"/>
    </source>
</evidence>
<dbReference type="Pfam" id="PF00698">
    <property type="entry name" value="Acyl_transf_1"/>
    <property type="match status" value="1"/>
</dbReference>
<keyword evidence="4" id="KW-0597">Phosphoprotein</keyword>
<dbReference type="InterPro" id="IPR006162">
    <property type="entry name" value="Ppantetheine_attach_site"/>
</dbReference>
<dbReference type="SMART" id="SM00822">
    <property type="entry name" value="PKS_KR"/>
    <property type="match status" value="1"/>
</dbReference>
<keyword evidence="7" id="KW-0511">Multifunctional enzyme</keyword>
<evidence type="ECO:0000256" key="1">
    <source>
        <dbReference type="ARBA" id="ARBA00001957"/>
    </source>
</evidence>
<dbReference type="InterPro" id="IPR015083">
    <property type="entry name" value="NorB/c/GfsB-D-like_docking"/>
</dbReference>
<dbReference type="SUPFAM" id="SSF55048">
    <property type="entry name" value="Probable ACP-binding domain of malonyl-CoA ACP transacylase"/>
    <property type="match status" value="1"/>
</dbReference>
<feature type="domain" description="PKS/mFAS DH" evidence="13">
    <location>
        <begin position="906"/>
        <end position="1173"/>
    </location>
</feature>
<dbReference type="SUPFAM" id="SSF53901">
    <property type="entry name" value="Thiolase-like"/>
    <property type="match status" value="1"/>
</dbReference>
<dbReference type="Pfam" id="PF08659">
    <property type="entry name" value="KR"/>
    <property type="match status" value="1"/>
</dbReference>
<dbReference type="InterPro" id="IPR020807">
    <property type="entry name" value="PKS_DH"/>
</dbReference>
<dbReference type="InterPro" id="IPR020806">
    <property type="entry name" value="PKS_PP-bd"/>
</dbReference>
<comment type="pathway">
    <text evidence="2">Antibiotic biosynthesis.</text>
</comment>
<dbReference type="InterPro" id="IPR016039">
    <property type="entry name" value="Thiolase-like"/>
</dbReference>
<name>A0ABY8XQZ3_9PSEU</name>
<dbReference type="Pfam" id="PF22953">
    <property type="entry name" value="SpnB_Rossmann"/>
    <property type="match status" value="1"/>
</dbReference>
<dbReference type="InterPro" id="IPR014043">
    <property type="entry name" value="Acyl_transferase_dom"/>
</dbReference>
<dbReference type="SMART" id="SM00825">
    <property type="entry name" value="PKS_KS"/>
    <property type="match status" value="1"/>
</dbReference>
<dbReference type="InterPro" id="IPR036736">
    <property type="entry name" value="ACP-like_sf"/>
</dbReference>
<gene>
    <name evidence="14" type="ORF">QP939_05270</name>
</gene>
<dbReference type="PROSITE" id="PS00606">
    <property type="entry name" value="KS3_1"/>
    <property type="match status" value="1"/>
</dbReference>
<evidence type="ECO:0000256" key="9">
    <source>
        <dbReference type="PROSITE-ProRule" id="PRU01363"/>
    </source>
</evidence>
<dbReference type="Proteomes" id="UP001227101">
    <property type="component" value="Chromosome"/>
</dbReference>
<dbReference type="InterPro" id="IPR049900">
    <property type="entry name" value="PKS_mFAS_DH"/>
</dbReference>
<evidence type="ECO:0000259" key="12">
    <source>
        <dbReference type="PROSITE" id="PS52004"/>
    </source>
</evidence>
<organism evidence="14 15">
    <name type="scientific">Amycolatopsis nalaikhensis</name>
    <dbReference type="NCBI Taxonomy" id="715472"/>
    <lineage>
        <taxon>Bacteria</taxon>
        <taxon>Bacillati</taxon>
        <taxon>Actinomycetota</taxon>
        <taxon>Actinomycetes</taxon>
        <taxon>Pseudonocardiales</taxon>
        <taxon>Pseudonocardiaceae</taxon>
        <taxon>Amycolatopsis</taxon>
    </lineage>
</organism>
<proteinExistence type="predicted"/>
<evidence type="ECO:0000259" key="13">
    <source>
        <dbReference type="PROSITE" id="PS52019"/>
    </source>
</evidence>
<feature type="region of interest" description="N-terminal hotdog fold" evidence="9">
    <location>
        <begin position="906"/>
        <end position="1022"/>
    </location>
</feature>
<evidence type="ECO:0000313" key="15">
    <source>
        <dbReference type="Proteomes" id="UP001227101"/>
    </source>
</evidence>
<dbReference type="PROSITE" id="PS00012">
    <property type="entry name" value="PHOSPHOPANTETHEINE"/>
    <property type="match status" value="1"/>
</dbReference>
<feature type="active site" description="Proton donor; for dehydratase activity" evidence="9">
    <location>
        <position position="1096"/>
    </location>
</feature>
<dbReference type="Gene3D" id="1.10.1200.10">
    <property type="entry name" value="ACP-like"/>
    <property type="match status" value="1"/>
</dbReference>
<accession>A0ABY8XQZ3</accession>
<dbReference type="Pfam" id="PF16197">
    <property type="entry name" value="KAsynt_C_assoc"/>
    <property type="match status" value="1"/>
</dbReference>
<evidence type="ECO:0000256" key="6">
    <source>
        <dbReference type="ARBA" id="ARBA00023194"/>
    </source>
</evidence>
<protein>
    <submittedName>
        <fullName evidence="14">Type I polyketide synthase</fullName>
    </submittedName>
</protein>
<evidence type="ECO:0000256" key="3">
    <source>
        <dbReference type="ARBA" id="ARBA00022450"/>
    </source>
</evidence>
<evidence type="ECO:0000259" key="11">
    <source>
        <dbReference type="PROSITE" id="PS50075"/>
    </source>
</evidence>
<dbReference type="Gene3D" id="3.40.366.10">
    <property type="entry name" value="Malonyl-Coenzyme A Acyl Carrier Protein, domain 2"/>
    <property type="match status" value="1"/>
</dbReference>
<dbReference type="SMART" id="SM00826">
    <property type="entry name" value="PKS_DH"/>
    <property type="match status" value="1"/>
</dbReference>
<dbReference type="CDD" id="cd00833">
    <property type="entry name" value="PKS"/>
    <property type="match status" value="1"/>
</dbReference>
<dbReference type="Gene3D" id="3.40.47.10">
    <property type="match status" value="1"/>
</dbReference>
<dbReference type="InterPro" id="IPR057326">
    <property type="entry name" value="KR_dom"/>
</dbReference>
<dbReference type="InterPro" id="IPR018201">
    <property type="entry name" value="Ketoacyl_synth_AS"/>
</dbReference>
<keyword evidence="3" id="KW-0596">Phosphopantetheine</keyword>
<dbReference type="InterPro" id="IPR049552">
    <property type="entry name" value="PKS_DH_N"/>
</dbReference>
<dbReference type="Gene3D" id="3.30.70.3290">
    <property type="match status" value="1"/>
</dbReference>
<dbReference type="Gene3D" id="3.10.129.110">
    <property type="entry name" value="Polyketide synthase dehydratase"/>
    <property type="match status" value="1"/>
</dbReference>
<keyword evidence="15" id="KW-1185">Reference proteome</keyword>
<dbReference type="Pfam" id="PF00109">
    <property type="entry name" value="ketoacyl-synt"/>
    <property type="match status" value="1"/>
</dbReference>
<dbReference type="InterPro" id="IPR014030">
    <property type="entry name" value="Ketoacyl_synth_N"/>
</dbReference>
<feature type="domain" description="Carrier" evidence="11">
    <location>
        <begin position="1646"/>
        <end position="1721"/>
    </location>
</feature>
<evidence type="ECO:0000256" key="8">
    <source>
        <dbReference type="ARBA" id="ARBA00023315"/>
    </source>
</evidence>
<feature type="coiled-coil region" evidence="10">
    <location>
        <begin position="4"/>
        <end position="31"/>
    </location>
</feature>
<dbReference type="Pfam" id="PF02801">
    <property type="entry name" value="Ketoacyl-synt_C"/>
    <property type="match status" value="1"/>
</dbReference>
<dbReference type="InterPro" id="IPR009081">
    <property type="entry name" value="PP-bd_ACP"/>
</dbReference>